<dbReference type="RefSeq" id="WP_093614976.1">
    <property type="nucleotide sequence ID" value="NZ_BOMT01000023.1"/>
</dbReference>
<reference evidence="1 2" key="1">
    <citation type="submission" date="2016-10" db="EMBL/GenBank/DDBJ databases">
        <authorList>
            <person name="de Groot N.N."/>
        </authorList>
    </citation>
    <scope>NUCLEOTIDE SEQUENCE [LARGE SCALE GENOMIC DNA]</scope>
    <source>
        <strain evidence="1 2">DSM 43019</strain>
    </source>
</reference>
<dbReference type="OrthoDB" id="3293520at2"/>
<gene>
    <name evidence="1" type="ORF">SAMN05421541_106103</name>
</gene>
<dbReference type="STRING" id="35752.SAMN05421541_106103"/>
<dbReference type="EMBL" id="FONV01000006">
    <property type="protein sequence ID" value="SFF10971.1"/>
    <property type="molecule type" value="Genomic_DNA"/>
</dbReference>
<name>A0A1I2G2V6_9ACTN</name>
<evidence type="ECO:0000313" key="2">
    <source>
        <dbReference type="Proteomes" id="UP000199645"/>
    </source>
</evidence>
<organism evidence="1 2">
    <name type="scientific">Actinoplanes philippinensis</name>
    <dbReference type="NCBI Taxonomy" id="35752"/>
    <lineage>
        <taxon>Bacteria</taxon>
        <taxon>Bacillati</taxon>
        <taxon>Actinomycetota</taxon>
        <taxon>Actinomycetes</taxon>
        <taxon>Micromonosporales</taxon>
        <taxon>Micromonosporaceae</taxon>
        <taxon>Actinoplanes</taxon>
    </lineage>
</organism>
<dbReference type="Proteomes" id="UP000199645">
    <property type="component" value="Unassembled WGS sequence"/>
</dbReference>
<keyword evidence="2" id="KW-1185">Reference proteome</keyword>
<proteinExistence type="predicted"/>
<accession>A0A1I2G2V6</accession>
<dbReference type="AlphaFoldDB" id="A0A1I2G2V6"/>
<evidence type="ECO:0000313" key="1">
    <source>
        <dbReference type="EMBL" id="SFF10971.1"/>
    </source>
</evidence>
<sequence>MDDESSLREAAEAGRETGDALGALQAWLLAEDAYARGGVPDEVLSYLQDHVGRLLGPRAMAAAGEFLKQYAARDAGPAGLARDSSALVDLLAAIEGKRRRGFEFEWRAFPLDGVDDRPATLLVMAEYFAGDPVWERPRGSGSPVSLEELGVSESLGRRLRAWNETYERHGLGGEEWASAAWAEEGLALAHELQRELPDVEVRYFHGDDDRPLRSM</sequence>
<protein>
    <submittedName>
        <fullName evidence="1">Uncharacterized protein</fullName>
    </submittedName>
</protein>